<keyword evidence="3" id="KW-1185">Reference proteome</keyword>
<evidence type="ECO:0008006" key="4">
    <source>
        <dbReference type="Google" id="ProtNLM"/>
    </source>
</evidence>
<name>A0ABW3JQZ5_9FLAO</name>
<keyword evidence="1" id="KW-0812">Transmembrane</keyword>
<comment type="caution">
    <text evidence="2">The sequence shown here is derived from an EMBL/GenBank/DDBJ whole genome shotgun (WGS) entry which is preliminary data.</text>
</comment>
<organism evidence="2 3">
    <name type="scientific">Tenacibaculum geojense</name>
    <dbReference type="NCBI Taxonomy" id="915352"/>
    <lineage>
        <taxon>Bacteria</taxon>
        <taxon>Pseudomonadati</taxon>
        <taxon>Bacteroidota</taxon>
        <taxon>Flavobacteriia</taxon>
        <taxon>Flavobacteriales</taxon>
        <taxon>Flavobacteriaceae</taxon>
        <taxon>Tenacibaculum</taxon>
    </lineage>
</organism>
<accession>A0ABW3JQZ5</accession>
<feature type="transmembrane region" description="Helical" evidence="1">
    <location>
        <begin position="9"/>
        <end position="28"/>
    </location>
</feature>
<gene>
    <name evidence="2" type="ORF">ACFQ1U_05900</name>
</gene>
<dbReference type="EMBL" id="JBHTJR010000030">
    <property type="protein sequence ID" value="MFD0992731.1"/>
    <property type="molecule type" value="Genomic_DNA"/>
</dbReference>
<evidence type="ECO:0000313" key="3">
    <source>
        <dbReference type="Proteomes" id="UP001597062"/>
    </source>
</evidence>
<feature type="transmembrane region" description="Helical" evidence="1">
    <location>
        <begin position="211"/>
        <end position="235"/>
    </location>
</feature>
<protein>
    <recommendedName>
        <fullName evidence="4">DUF3592 domain-containing protein</fullName>
    </recommendedName>
</protein>
<feature type="transmembrane region" description="Helical" evidence="1">
    <location>
        <begin position="87"/>
        <end position="105"/>
    </location>
</feature>
<reference evidence="3" key="1">
    <citation type="journal article" date="2019" name="Int. J. Syst. Evol. Microbiol.">
        <title>The Global Catalogue of Microorganisms (GCM) 10K type strain sequencing project: providing services to taxonomists for standard genome sequencing and annotation.</title>
        <authorList>
            <consortium name="The Broad Institute Genomics Platform"/>
            <consortium name="The Broad Institute Genome Sequencing Center for Infectious Disease"/>
            <person name="Wu L."/>
            <person name="Ma J."/>
        </authorList>
    </citation>
    <scope>NUCLEOTIDE SEQUENCE [LARGE SCALE GENOMIC DNA]</scope>
    <source>
        <strain evidence="3">CCUG 60527</strain>
    </source>
</reference>
<keyword evidence="1" id="KW-0472">Membrane</keyword>
<feature type="transmembrane region" description="Helical" evidence="1">
    <location>
        <begin position="171"/>
        <end position="191"/>
    </location>
</feature>
<proteinExistence type="predicted"/>
<dbReference type="RefSeq" id="WP_386106308.1">
    <property type="nucleotide sequence ID" value="NZ_JBHTJR010000030.1"/>
</dbReference>
<keyword evidence="1" id="KW-1133">Transmembrane helix</keyword>
<sequence length="317" mass="36486">MKKITINHSLLFLLIPICMFVFVGVPQLQRVYNDFEDRALTLEKDIAELDSLQQLGTVTSSSYHRFKTLEITVPIHKKSLLKERYTYYKTGGMLLVLAIMFTMMFRGDYIAKKKKKAKTNKQITFTYEDPDMDAIGQSISWDPVKSSGSNFYSQQLKETSYGYKITATSTLSSMPLAFVLIGLNYVAWTFLEFFKTSDKSLSFMEGGKLFFTSGGLFLIIGLILFLFFGSHAFFYKRKRVIILDRKIPFQEVYALQVLQKFVQGNQSGGYYCYELNLVTNSGERINLLNHGDKEYFLSDMVKISKLLKVPVWNYGVQ</sequence>
<evidence type="ECO:0000256" key="1">
    <source>
        <dbReference type="SAM" id="Phobius"/>
    </source>
</evidence>
<evidence type="ECO:0000313" key="2">
    <source>
        <dbReference type="EMBL" id="MFD0992731.1"/>
    </source>
</evidence>
<dbReference type="Proteomes" id="UP001597062">
    <property type="component" value="Unassembled WGS sequence"/>
</dbReference>